<feature type="compositionally biased region" description="Basic and acidic residues" evidence="1">
    <location>
        <begin position="18"/>
        <end position="28"/>
    </location>
</feature>
<dbReference type="Pfam" id="PF13830">
    <property type="entry name" value="DUF4192"/>
    <property type="match status" value="1"/>
</dbReference>
<dbReference type="AlphaFoldDB" id="A0A7Z0ERY9"/>
<name>A0A7Z0ERY9_9ACTN</name>
<dbReference type="EMBL" id="JACCFS010000001">
    <property type="protein sequence ID" value="NYJ36807.1"/>
    <property type="molecule type" value="Genomic_DNA"/>
</dbReference>
<protein>
    <submittedName>
        <fullName evidence="2">Putative membrane protein YgcG</fullName>
    </submittedName>
</protein>
<dbReference type="InterPro" id="IPR025447">
    <property type="entry name" value="DUF4192"/>
</dbReference>
<accession>A0A7Z0ERY9</accession>
<dbReference type="RefSeq" id="WP_179827008.1">
    <property type="nucleotide sequence ID" value="NZ_JACCFS010000001.1"/>
</dbReference>
<gene>
    <name evidence="2" type="ORF">HNR10_004688</name>
</gene>
<reference evidence="2 3" key="1">
    <citation type="submission" date="2020-07" db="EMBL/GenBank/DDBJ databases">
        <title>Sequencing the genomes of 1000 actinobacteria strains.</title>
        <authorList>
            <person name="Klenk H.-P."/>
        </authorList>
    </citation>
    <scope>NUCLEOTIDE SEQUENCE [LARGE SCALE GENOMIC DNA]</scope>
    <source>
        <strain evidence="2 3">DSM 44442</strain>
    </source>
</reference>
<sequence length="485" mass="50335">MDAEQPRSSREPSPTSRASDDDRPHEATSDGGRTADPGATDDGERTPTPPGAVAPLRERTTHGHAEQPERAGAVPAPRPPADNASTALTLGTPTDVVAALPYLVGEPPDPGIVVVALRGTRARAAFVADLARVPGGQTPLERSRTVVRLAAEEGSTGLVAVGLGPVEVVGPYLDGVVGAAREHRLDVHDALRVADDRYWSHLCHTPGCCPPEGHALDTGRSTVPAQAVLMGIAPAEPVRRPGEGWARLRALVPKPDDASAAVMEGVTAAVEQQARRMAAEMGEAALVRRGTAELLAAVRREKEGRGVTGEDDLAWLGVHLTRVGARDRVWARLTREEAAVQQRLWARLTGRVCPRYRPAPASLLAVAAWQLDDEPLARAALDVALAADPGYGMAVLMRRALDLGLPIQRWRAHAPTWLDRPPDSPGPSESIAPPDSSSPTDSSGSSGPSGPSGSSGASGPSGPSGPSGSSGRSGPARAPGTPDPP</sequence>
<proteinExistence type="predicted"/>
<comment type="caution">
    <text evidence="2">The sequence shown here is derived from an EMBL/GenBank/DDBJ whole genome shotgun (WGS) entry which is preliminary data.</text>
</comment>
<evidence type="ECO:0000313" key="2">
    <source>
        <dbReference type="EMBL" id="NYJ36807.1"/>
    </source>
</evidence>
<evidence type="ECO:0000256" key="1">
    <source>
        <dbReference type="SAM" id="MobiDB-lite"/>
    </source>
</evidence>
<organism evidence="2 3">
    <name type="scientific">Nocardiopsis aegyptia</name>
    <dbReference type="NCBI Taxonomy" id="220378"/>
    <lineage>
        <taxon>Bacteria</taxon>
        <taxon>Bacillati</taxon>
        <taxon>Actinomycetota</taxon>
        <taxon>Actinomycetes</taxon>
        <taxon>Streptosporangiales</taxon>
        <taxon>Nocardiopsidaceae</taxon>
        <taxon>Nocardiopsis</taxon>
    </lineage>
</organism>
<evidence type="ECO:0000313" key="3">
    <source>
        <dbReference type="Proteomes" id="UP000572051"/>
    </source>
</evidence>
<feature type="region of interest" description="Disordered" evidence="1">
    <location>
        <begin position="1"/>
        <end position="88"/>
    </location>
</feature>
<dbReference type="Proteomes" id="UP000572051">
    <property type="component" value="Unassembled WGS sequence"/>
</dbReference>
<keyword evidence="3" id="KW-1185">Reference proteome</keyword>
<feature type="compositionally biased region" description="Basic and acidic residues" evidence="1">
    <location>
        <begin position="56"/>
        <end position="69"/>
    </location>
</feature>
<feature type="compositionally biased region" description="Low complexity" evidence="1">
    <location>
        <begin position="432"/>
        <end position="485"/>
    </location>
</feature>
<feature type="compositionally biased region" description="Basic and acidic residues" evidence="1">
    <location>
        <begin position="1"/>
        <end position="10"/>
    </location>
</feature>
<feature type="region of interest" description="Disordered" evidence="1">
    <location>
        <begin position="416"/>
        <end position="485"/>
    </location>
</feature>